<evidence type="ECO:0000313" key="2">
    <source>
        <dbReference type="EMBL" id="KAK7201951.1"/>
    </source>
</evidence>
<keyword evidence="3" id="KW-1185">Reference proteome</keyword>
<dbReference type="AlphaFoldDB" id="A0AAW0F996"/>
<protein>
    <submittedName>
        <fullName evidence="2">Uncharacterized protein</fullName>
    </submittedName>
</protein>
<dbReference type="EMBL" id="JAECZO010000022">
    <property type="protein sequence ID" value="KAK7201951.1"/>
    <property type="molecule type" value="Genomic_DNA"/>
</dbReference>
<name>A0AAW0F996_9TRYP</name>
<dbReference type="Proteomes" id="UP001430356">
    <property type="component" value="Unassembled WGS sequence"/>
</dbReference>
<evidence type="ECO:0000256" key="1">
    <source>
        <dbReference type="SAM" id="MobiDB-lite"/>
    </source>
</evidence>
<proteinExistence type="predicted"/>
<sequence length="300" mass="32252">MGKSYLSQTQQLRVQQVCTTHKHLKELNLATEEALKYHDKYFAALEKVMSCLLNNSDAIEDVRRHLDPESAAKVQPTVPTVGRLAAAHSTWHASAELQALRTELEFLKEISSTGRHSAKKTKNSIGGLEKAAKKCEDVNSADYLEKLERKSGKSHEKLLRVQREENTQMERIENGIVEDMRSLAVSLSTKLVTRGTALQHAFASVGFQMSASFADGSTAANSHGVASPFAPGMAPAMPSTRVSKTLLSYDDATGTYGTSSPYPTAQSAAAVAVPQDSSDHGAATGVPLDFHPGADKTAGL</sequence>
<organism evidence="2 3">
    <name type="scientific">Novymonas esmeraldas</name>
    <dbReference type="NCBI Taxonomy" id="1808958"/>
    <lineage>
        <taxon>Eukaryota</taxon>
        <taxon>Discoba</taxon>
        <taxon>Euglenozoa</taxon>
        <taxon>Kinetoplastea</taxon>
        <taxon>Metakinetoplastina</taxon>
        <taxon>Trypanosomatida</taxon>
        <taxon>Trypanosomatidae</taxon>
        <taxon>Novymonas</taxon>
    </lineage>
</organism>
<gene>
    <name evidence="2" type="ORF">NESM_000263000</name>
</gene>
<reference evidence="2 3" key="1">
    <citation type="journal article" date="2021" name="MBio">
        <title>A New Model Trypanosomatid, Novymonas esmeraldas: Genomic Perception of Its 'Candidatus Pandoraea novymonadis' Endosymbiont.</title>
        <authorList>
            <person name="Zakharova A."/>
            <person name="Saura A."/>
            <person name="Butenko A."/>
            <person name="Podesvova L."/>
            <person name="Warmusova S."/>
            <person name="Kostygov A.Y."/>
            <person name="Nenarokova A."/>
            <person name="Lukes J."/>
            <person name="Opperdoes F.R."/>
            <person name="Yurchenko V."/>
        </authorList>
    </citation>
    <scope>NUCLEOTIDE SEQUENCE [LARGE SCALE GENOMIC DNA]</scope>
    <source>
        <strain evidence="2 3">E262AT.01</strain>
    </source>
</reference>
<comment type="caution">
    <text evidence="2">The sequence shown here is derived from an EMBL/GenBank/DDBJ whole genome shotgun (WGS) entry which is preliminary data.</text>
</comment>
<evidence type="ECO:0000313" key="3">
    <source>
        <dbReference type="Proteomes" id="UP001430356"/>
    </source>
</evidence>
<accession>A0AAW0F996</accession>
<feature type="region of interest" description="Disordered" evidence="1">
    <location>
        <begin position="267"/>
        <end position="300"/>
    </location>
</feature>